<dbReference type="SUPFAM" id="SSF51905">
    <property type="entry name" value="FAD/NAD(P)-binding domain"/>
    <property type="match status" value="1"/>
</dbReference>
<dbReference type="InterPro" id="IPR050446">
    <property type="entry name" value="FAD-oxidoreductase/Apoptosis"/>
</dbReference>
<dbReference type="Proteomes" id="UP000252132">
    <property type="component" value="Unassembled WGS sequence"/>
</dbReference>
<protein>
    <submittedName>
        <fullName evidence="7">Pyridine nucleotide-disulfide oxidoreductase</fullName>
    </submittedName>
</protein>
<name>A0A368E1Q7_9PROT</name>
<dbReference type="GO" id="GO:0016651">
    <property type="term" value="F:oxidoreductase activity, acting on NAD(P)H"/>
    <property type="evidence" value="ECO:0007669"/>
    <property type="project" value="TreeGrafter"/>
</dbReference>
<organism evidence="7 8">
    <name type="scientific">PS1 clade bacterium</name>
    <dbReference type="NCBI Taxonomy" id="2175152"/>
    <lineage>
        <taxon>Bacteria</taxon>
        <taxon>Pseudomonadati</taxon>
        <taxon>Pseudomonadota</taxon>
        <taxon>Alphaproteobacteria</taxon>
        <taxon>PS1 clade</taxon>
    </lineage>
</organism>
<evidence type="ECO:0000259" key="5">
    <source>
        <dbReference type="Pfam" id="PF07992"/>
    </source>
</evidence>
<dbReference type="PRINTS" id="PR00411">
    <property type="entry name" value="PNDRDTASEI"/>
</dbReference>
<evidence type="ECO:0000256" key="2">
    <source>
        <dbReference type="ARBA" id="ARBA00022630"/>
    </source>
</evidence>
<keyword evidence="4" id="KW-0560">Oxidoreductase</keyword>
<dbReference type="InterPro" id="IPR028202">
    <property type="entry name" value="Reductase_C"/>
</dbReference>
<dbReference type="InterPro" id="IPR036188">
    <property type="entry name" value="FAD/NAD-bd_sf"/>
</dbReference>
<dbReference type="InterPro" id="IPR023753">
    <property type="entry name" value="FAD/NAD-binding_dom"/>
</dbReference>
<evidence type="ECO:0000259" key="6">
    <source>
        <dbReference type="Pfam" id="PF14759"/>
    </source>
</evidence>
<dbReference type="PANTHER" id="PTHR43557">
    <property type="entry name" value="APOPTOSIS-INDUCING FACTOR 1"/>
    <property type="match status" value="1"/>
</dbReference>
<dbReference type="Pfam" id="PF14759">
    <property type="entry name" value="Reductase_C"/>
    <property type="match status" value="1"/>
</dbReference>
<dbReference type="AlphaFoldDB" id="A0A368E1Q7"/>
<evidence type="ECO:0000256" key="4">
    <source>
        <dbReference type="ARBA" id="ARBA00023002"/>
    </source>
</evidence>
<dbReference type="PANTHER" id="PTHR43557:SF2">
    <property type="entry name" value="RIESKE DOMAIN-CONTAINING PROTEIN-RELATED"/>
    <property type="match status" value="1"/>
</dbReference>
<evidence type="ECO:0000256" key="3">
    <source>
        <dbReference type="ARBA" id="ARBA00022827"/>
    </source>
</evidence>
<reference evidence="7 8" key="1">
    <citation type="journal article" date="2018" name="Microbiome">
        <title>Fine metagenomic profile of the Mediterranean stratified and mixed water columns revealed by assembly and recruitment.</title>
        <authorList>
            <person name="Haro-Moreno J.M."/>
            <person name="Lopez-Perez M."/>
            <person name="De La Torre J.R."/>
            <person name="Picazo A."/>
            <person name="Camacho A."/>
            <person name="Rodriguez-Valera F."/>
        </authorList>
    </citation>
    <scope>NUCLEOTIDE SEQUENCE [LARGE SCALE GENOMIC DNA]</scope>
    <source>
        <strain evidence="7">MED-G55</strain>
    </source>
</reference>
<keyword evidence="2" id="KW-0285">Flavoprotein</keyword>
<dbReference type="Gene3D" id="3.30.390.30">
    <property type="match status" value="1"/>
</dbReference>
<dbReference type="InterPro" id="IPR016156">
    <property type="entry name" value="FAD/NAD-linked_Rdtase_dimer_sf"/>
</dbReference>
<dbReference type="EMBL" id="QOQF01000008">
    <property type="protein sequence ID" value="RCL77466.1"/>
    <property type="molecule type" value="Genomic_DNA"/>
</dbReference>
<sequence length="409" mass="44009">MNHIVIIGAGQAAAQAVVSLRQGGYEDAITLIGDEQELPYQRPPLSKKYLSGEMEAERLFFRGQEYYDNENVTLKLGCRATAISTDKKTVTLDDQSELAFSKLIICTGSRPRQLPLPGAEMANIFDVRTIADIDAMKPAFTPGKKLIIIGGGYIGLETAAVACKMGLETTVIEAADRVLARVTDPVMSAFYQRVHAEEGVTILTGTGVAGLQGVDDAVSGVELSDGRILEADCVVVGIGIVPNIELAETAGLDVDNGIVVNDTARTSHPDIYAAGDCTQHPNDLLGRRLRLESVQNAIEQGKAAASDILGAPVAYHQIPWFWSDQYDVKLQIVGMSGDHDSVVTRGDLNSRSFAVFYFKGNQLTAVNAVNRPGEFMVAKKLVHRAAEGDVFDPEKLSDENLSAKDLMAL</sequence>
<feature type="domain" description="FAD/NAD(P)-binding" evidence="5">
    <location>
        <begin position="3"/>
        <end position="301"/>
    </location>
</feature>
<dbReference type="Gene3D" id="3.50.50.60">
    <property type="entry name" value="FAD/NAD(P)-binding domain"/>
    <property type="match status" value="2"/>
</dbReference>
<keyword evidence="3" id="KW-0274">FAD</keyword>
<comment type="caution">
    <text evidence="7">The sequence shown here is derived from an EMBL/GenBank/DDBJ whole genome shotgun (WGS) entry which is preliminary data.</text>
</comment>
<feature type="domain" description="Reductase C-terminal" evidence="6">
    <location>
        <begin position="320"/>
        <end position="406"/>
    </location>
</feature>
<evidence type="ECO:0000313" key="7">
    <source>
        <dbReference type="EMBL" id="RCL77466.1"/>
    </source>
</evidence>
<dbReference type="GO" id="GO:0005737">
    <property type="term" value="C:cytoplasm"/>
    <property type="evidence" value="ECO:0007669"/>
    <property type="project" value="TreeGrafter"/>
</dbReference>
<dbReference type="Pfam" id="PF07992">
    <property type="entry name" value="Pyr_redox_2"/>
    <property type="match status" value="1"/>
</dbReference>
<gene>
    <name evidence="7" type="ORF">DBW69_03360</name>
</gene>
<dbReference type="SUPFAM" id="SSF55424">
    <property type="entry name" value="FAD/NAD-linked reductases, dimerisation (C-terminal) domain"/>
    <property type="match status" value="1"/>
</dbReference>
<evidence type="ECO:0000313" key="8">
    <source>
        <dbReference type="Proteomes" id="UP000252132"/>
    </source>
</evidence>
<comment type="cofactor">
    <cofactor evidence="1">
        <name>FAD</name>
        <dbReference type="ChEBI" id="CHEBI:57692"/>
    </cofactor>
</comment>
<evidence type="ECO:0000256" key="1">
    <source>
        <dbReference type="ARBA" id="ARBA00001974"/>
    </source>
</evidence>
<dbReference type="PRINTS" id="PR00368">
    <property type="entry name" value="FADPNR"/>
</dbReference>
<proteinExistence type="predicted"/>
<accession>A0A368E1Q7</accession>